<protein>
    <submittedName>
        <fullName evidence="2">Uncharacterized protein</fullName>
    </submittedName>
</protein>
<dbReference type="EMBL" id="BLQM01000275">
    <property type="protein sequence ID" value="GMH80036.1"/>
    <property type="molecule type" value="Genomic_DNA"/>
</dbReference>
<comment type="caution">
    <text evidence="2">The sequence shown here is derived from an EMBL/GenBank/DDBJ whole genome shotgun (WGS) entry which is preliminary data.</text>
</comment>
<accession>A0A9W7AY15</accession>
<evidence type="ECO:0000313" key="2">
    <source>
        <dbReference type="EMBL" id="GMH80036.1"/>
    </source>
</evidence>
<evidence type="ECO:0000313" key="3">
    <source>
        <dbReference type="Proteomes" id="UP001162640"/>
    </source>
</evidence>
<keyword evidence="1" id="KW-0472">Membrane</keyword>
<gene>
    <name evidence="2" type="ORF">TL16_g08374</name>
</gene>
<feature type="transmembrane region" description="Helical" evidence="1">
    <location>
        <begin position="12"/>
        <end position="31"/>
    </location>
</feature>
<dbReference type="AlphaFoldDB" id="A0A9W7AY15"/>
<sequence length="180" mass="19507">MTIARSQTLRIALLLFILETLSLCCVGLAFGPNVGPTGLANGFSNVNLNQPFQRVGGASNLQTARLTPSFPETTPLQRVLLHSKGTIQTFFSSYYNATTNICIDSEAWVESEGGVNREFPFVVNRRVTQSIVVGDGGERAGKLVPYCIATSTIKVGDVDVYKNKVRRSGLGGRLAKIIKR</sequence>
<keyword evidence="1" id="KW-0812">Transmembrane</keyword>
<keyword evidence="1" id="KW-1133">Transmembrane helix</keyword>
<reference evidence="3" key="1">
    <citation type="journal article" date="2023" name="Commun. Biol.">
        <title>Genome analysis of Parmales, the sister group of diatoms, reveals the evolutionary specialization of diatoms from phago-mixotrophs to photoautotrophs.</title>
        <authorList>
            <person name="Ban H."/>
            <person name="Sato S."/>
            <person name="Yoshikawa S."/>
            <person name="Yamada K."/>
            <person name="Nakamura Y."/>
            <person name="Ichinomiya M."/>
            <person name="Sato N."/>
            <person name="Blanc-Mathieu R."/>
            <person name="Endo H."/>
            <person name="Kuwata A."/>
            <person name="Ogata H."/>
        </authorList>
    </citation>
    <scope>NUCLEOTIDE SEQUENCE [LARGE SCALE GENOMIC DNA]</scope>
</reference>
<dbReference type="Proteomes" id="UP001162640">
    <property type="component" value="Unassembled WGS sequence"/>
</dbReference>
<name>A0A9W7AY15_9STRA</name>
<proteinExistence type="predicted"/>
<evidence type="ECO:0000256" key="1">
    <source>
        <dbReference type="SAM" id="Phobius"/>
    </source>
</evidence>
<organism evidence="2 3">
    <name type="scientific">Triparma laevis f. inornata</name>
    <dbReference type="NCBI Taxonomy" id="1714386"/>
    <lineage>
        <taxon>Eukaryota</taxon>
        <taxon>Sar</taxon>
        <taxon>Stramenopiles</taxon>
        <taxon>Ochrophyta</taxon>
        <taxon>Bolidophyceae</taxon>
        <taxon>Parmales</taxon>
        <taxon>Triparmaceae</taxon>
        <taxon>Triparma</taxon>
    </lineage>
</organism>